<evidence type="ECO:0000313" key="2">
    <source>
        <dbReference type="EMBL" id="GAJ11725.1"/>
    </source>
</evidence>
<dbReference type="EMBL" id="BARW01029644">
    <property type="protein sequence ID" value="GAJ11725.1"/>
    <property type="molecule type" value="Genomic_DNA"/>
</dbReference>
<accession>X1VQV6</accession>
<keyword evidence="1" id="KW-0472">Membrane</keyword>
<evidence type="ECO:0000256" key="1">
    <source>
        <dbReference type="SAM" id="Phobius"/>
    </source>
</evidence>
<reference evidence="2" key="1">
    <citation type="journal article" date="2014" name="Front. Microbiol.">
        <title>High frequency of phylogenetically diverse reductive dehalogenase-homologous genes in deep subseafloor sedimentary metagenomes.</title>
        <authorList>
            <person name="Kawai M."/>
            <person name="Futagami T."/>
            <person name="Toyoda A."/>
            <person name="Takaki Y."/>
            <person name="Nishi S."/>
            <person name="Hori S."/>
            <person name="Arai W."/>
            <person name="Tsubouchi T."/>
            <person name="Morono Y."/>
            <person name="Uchiyama I."/>
            <person name="Ito T."/>
            <person name="Fujiyama A."/>
            <person name="Inagaki F."/>
            <person name="Takami H."/>
        </authorList>
    </citation>
    <scope>NUCLEOTIDE SEQUENCE</scope>
    <source>
        <strain evidence="2">Expedition CK06-06</strain>
    </source>
</reference>
<protein>
    <submittedName>
        <fullName evidence="2">Uncharacterized protein</fullName>
    </submittedName>
</protein>
<organism evidence="2">
    <name type="scientific">marine sediment metagenome</name>
    <dbReference type="NCBI Taxonomy" id="412755"/>
    <lineage>
        <taxon>unclassified sequences</taxon>
        <taxon>metagenomes</taxon>
        <taxon>ecological metagenomes</taxon>
    </lineage>
</organism>
<proteinExistence type="predicted"/>
<dbReference type="AlphaFoldDB" id="X1VQV6"/>
<keyword evidence="1" id="KW-1133">Transmembrane helix</keyword>
<sequence length="51" mass="6043">MVEKILIGVIIISIFGLMLELKKPGSWSLHKTNRKIAQRRLKNKEERIERK</sequence>
<keyword evidence="1" id="KW-0812">Transmembrane</keyword>
<gene>
    <name evidence="2" type="ORF">S12H4_47584</name>
</gene>
<feature type="transmembrane region" description="Helical" evidence="1">
    <location>
        <begin position="6"/>
        <end position="21"/>
    </location>
</feature>
<name>X1VQV6_9ZZZZ</name>
<comment type="caution">
    <text evidence="2">The sequence shown here is derived from an EMBL/GenBank/DDBJ whole genome shotgun (WGS) entry which is preliminary data.</text>
</comment>